<comment type="caution">
    <text evidence="6">The sequence shown here is derived from an EMBL/GenBank/DDBJ whole genome shotgun (WGS) entry which is preliminary data.</text>
</comment>
<evidence type="ECO:0000256" key="1">
    <source>
        <dbReference type="ARBA" id="ARBA00008535"/>
    </source>
</evidence>
<dbReference type="Proteomes" id="UP001188597">
    <property type="component" value="Unassembled WGS sequence"/>
</dbReference>
<dbReference type="InterPro" id="IPR045058">
    <property type="entry name" value="GIMA/IAN/Toc"/>
</dbReference>
<keyword evidence="3" id="KW-0342">GTP-binding</keyword>
<feature type="domain" description="AIG1-type G" evidence="5">
    <location>
        <begin position="22"/>
        <end position="236"/>
    </location>
</feature>
<keyword evidence="2" id="KW-0547">Nucleotide-binding</keyword>
<keyword evidence="7" id="KW-1185">Reference proteome</keyword>
<evidence type="ECO:0000256" key="3">
    <source>
        <dbReference type="ARBA" id="ARBA00023134"/>
    </source>
</evidence>
<dbReference type="PANTHER" id="PTHR10903:SF184">
    <property type="entry name" value="GTP-BINDING PROTEIN A"/>
    <property type="match status" value="1"/>
</dbReference>
<dbReference type="AlphaFoldDB" id="A0AA88X1M8"/>
<dbReference type="EMBL" id="JAVXUP010000101">
    <property type="protein sequence ID" value="KAK3038247.1"/>
    <property type="molecule type" value="Genomic_DNA"/>
</dbReference>
<dbReference type="InterPro" id="IPR027417">
    <property type="entry name" value="P-loop_NTPase"/>
</dbReference>
<evidence type="ECO:0000256" key="2">
    <source>
        <dbReference type="ARBA" id="ARBA00022741"/>
    </source>
</evidence>
<organism evidence="6 7">
    <name type="scientific">Escallonia herrerae</name>
    <dbReference type="NCBI Taxonomy" id="1293975"/>
    <lineage>
        <taxon>Eukaryota</taxon>
        <taxon>Viridiplantae</taxon>
        <taxon>Streptophyta</taxon>
        <taxon>Embryophyta</taxon>
        <taxon>Tracheophyta</taxon>
        <taxon>Spermatophyta</taxon>
        <taxon>Magnoliopsida</taxon>
        <taxon>eudicotyledons</taxon>
        <taxon>Gunneridae</taxon>
        <taxon>Pentapetalae</taxon>
        <taxon>asterids</taxon>
        <taxon>campanulids</taxon>
        <taxon>Escalloniales</taxon>
        <taxon>Escalloniaceae</taxon>
        <taxon>Escallonia</taxon>
    </lineage>
</organism>
<dbReference type="GO" id="GO:0005525">
    <property type="term" value="F:GTP binding"/>
    <property type="evidence" value="ECO:0007669"/>
    <property type="project" value="UniProtKB-KW"/>
</dbReference>
<accession>A0AA88X1M8</accession>
<feature type="coiled-coil region" evidence="4">
    <location>
        <begin position="300"/>
        <end position="334"/>
    </location>
</feature>
<dbReference type="FunFam" id="3.40.50.300:FF:000840">
    <property type="entry name" value="Immune-associated nucleotide-binding protein 9"/>
    <property type="match status" value="1"/>
</dbReference>
<dbReference type="PROSITE" id="PS51720">
    <property type="entry name" value="G_AIG1"/>
    <property type="match status" value="1"/>
</dbReference>
<comment type="similarity">
    <text evidence="1">Belongs to the TRAFAC class TrmE-Era-EngA-EngB-Septin-like GTPase superfamily. AIG1/Toc34/Toc159-like paraseptin GTPase family. IAN subfamily.</text>
</comment>
<dbReference type="Gene3D" id="3.40.50.300">
    <property type="entry name" value="P-loop containing nucleotide triphosphate hydrolases"/>
    <property type="match status" value="1"/>
</dbReference>
<dbReference type="Pfam" id="PF04548">
    <property type="entry name" value="AIG1"/>
    <property type="match status" value="1"/>
</dbReference>
<evidence type="ECO:0000313" key="7">
    <source>
        <dbReference type="Proteomes" id="UP001188597"/>
    </source>
</evidence>
<dbReference type="PANTHER" id="PTHR10903">
    <property type="entry name" value="GTPASE, IMAP FAMILY MEMBER-RELATED"/>
    <property type="match status" value="1"/>
</dbReference>
<evidence type="ECO:0000256" key="4">
    <source>
        <dbReference type="SAM" id="Coils"/>
    </source>
</evidence>
<reference evidence="6" key="1">
    <citation type="submission" date="2022-12" db="EMBL/GenBank/DDBJ databases">
        <title>Draft genome assemblies for two species of Escallonia (Escalloniales).</title>
        <authorList>
            <person name="Chanderbali A."/>
            <person name="Dervinis C."/>
            <person name="Anghel I."/>
            <person name="Soltis D."/>
            <person name="Soltis P."/>
            <person name="Zapata F."/>
        </authorList>
    </citation>
    <scope>NUCLEOTIDE SEQUENCE</scope>
    <source>
        <strain evidence="6">UCBG64.0493</strain>
        <tissue evidence="6">Leaf</tissue>
    </source>
</reference>
<dbReference type="SUPFAM" id="SSF52540">
    <property type="entry name" value="P-loop containing nucleoside triphosphate hydrolases"/>
    <property type="match status" value="1"/>
</dbReference>
<keyword evidence="4" id="KW-0175">Coiled coil</keyword>
<name>A0AA88X1M8_9ASTE</name>
<proteinExistence type="inferred from homology"/>
<dbReference type="InterPro" id="IPR006703">
    <property type="entry name" value="G_AIG1"/>
</dbReference>
<gene>
    <name evidence="6" type="ORF">RJ639_030856</name>
</gene>
<protein>
    <recommendedName>
        <fullName evidence="5">AIG1-type G domain-containing protein</fullName>
    </recommendedName>
</protein>
<sequence length="336" mass="37540">MSIIRMGGSWIDDDWEFASPSNGVRTLVLVGRMGYGKSATGNSILGKKAFTSRASLAGVTSTCELQKTLLKDGQILNVIDTPGYNYINKQCIITLKVHIAGLFDFSAESEFISKELLKCINMAKDGIHAILGRFSEGEAAALCSLRTFFGNKIYDYMIVVFTGGVDLEENEETLEDYLGRDCPEPLKASPHVVFTGGDDLEGTLEDYLGLECPEPLKYSAYVEIEVYFSIIRLQIKLNGGTSSATSFTCKHERCNVTLRSGRMWPESKLREITLCRLKKQQLAEEQAARFMAEERAQAAQMQSNDEIRKLREHLERAQKETEELRKQAESGRCAIL</sequence>
<evidence type="ECO:0000313" key="6">
    <source>
        <dbReference type="EMBL" id="KAK3038247.1"/>
    </source>
</evidence>
<evidence type="ECO:0000259" key="5">
    <source>
        <dbReference type="PROSITE" id="PS51720"/>
    </source>
</evidence>